<dbReference type="Gene3D" id="3.30.2410.10">
    <property type="entry name" value="Hect, E3 ligase catalytic domain"/>
    <property type="match status" value="1"/>
</dbReference>
<accession>A0ABD3WBE8</accession>
<keyword evidence="1" id="KW-0833">Ubl conjugation pathway</keyword>
<dbReference type="SUPFAM" id="SSF56204">
    <property type="entry name" value="Hect, E3 ligase catalytic domain"/>
    <property type="match status" value="1"/>
</dbReference>
<dbReference type="AlphaFoldDB" id="A0ABD3WBE8"/>
<feature type="domain" description="HECT" evidence="2">
    <location>
        <begin position="128"/>
        <end position="207"/>
    </location>
</feature>
<keyword evidence="4" id="KW-1185">Reference proteome</keyword>
<sequence length="228" mass="26324">MLSRAFINHAVYGTHATWQTQQYLLEDFLNFVNDSERDILTKALQDFEQADTDDVMEVLEEHNGRRIPKKENIHQTVMEIAEKELIQEPMFVIDTWAPHLTKMGLTSAELDKIYEKCKPTSKRVISMISFPSNMTESQKTVSKYLCKFVKELETNMIGTFLRFMTGSDIICTIKIEVTFVHLEGLSSHPVAHTCSGVLELPDDYQSYPDFLSQFMEILKSNVWVMDIV</sequence>
<dbReference type="Pfam" id="PF00632">
    <property type="entry name" value="HECT"/>
    <property type="match status" value="1"/>
</dbReference>
<dbReference type="InterPro" id="IPR035983">
    <property type="entry name" value="Hect_E3_ubiquitin_ligase"/>
</dbReference>
<dbReference type="InterPro" id="IPR000569">
    <property type="entry name" value="HECT_dom"/>
</dbReference>
<dbReference type="Proteomes" id="UP001634394">
    <property type="component" value="Unassembled WGS sequence"/>
</dbReference>
<evidence type="ECO:0000313" key="4">
    <source>
        <dbReference type="Proteomes" id="UP001634394"/>
    </source>
</evidence>
<comment type="caution">
    <text evidence="3">The sequence shown here is derived from an EMBL/GenBank/DDBJ whole genome shotgun (WGS) entry which is preliminary data.</text>
</comment>
<evidence type="ECO:0000256" key="1">
    <source>
        <dbReference type="ARBA" id="ARBA00022786"/>
    </source>
</evidence>
<name>A0ABD3WBE8_SINWO</name>
<dbReference type="EMBL" id="JBJQND010000007">
    <property type="protein sequence ID" value="KAL3871224.1"/>
    <property type="molecule type" value="Genomic_DNA"/>
</dbReference>
<evidence type="ECO:0000259" key="2">
    <source>
        <dbReference type="Pfam" id="PF00632"/>
    </source>
</evidence>
<proteinExistence type="predicted"/>
<protein>
    <recommendedName>
        <fullName evidence="2">HECT domain-containing protein</fullName>
    </recommendedName>
</protein>
<gene>
    <name evidence="3" type="ORF">ACJMK2_039232</name>
</gene>
<organism evidence="3 4">
    <name type="scientific">Sinanodonta woodiana</name>
    <name type="common">Chinese pond mussel</name>
    <name type="synonym">Anodonta woodiana</name>
    <dbReference type="NCBI Taxonomy" id="1069815"/>
    <lineage>
        <taxon>Eukaryota</taxon>
        <taxon>Metazoa</taxon>
        <taxon>Spiralia</taxon>
        <taxon>Lophotrochozoa</taxon>
        <taxon>Mollusca</taxon>
        <taxon>Bivalvia</taxon>
        <taxon>Autobranchia</taxon>
        <taxon>Heteroconchia</taxon>
        <taxon>Palaeoheterodonta</taxon>
        <taxon>Unionida</taxon>
        <taxon>Unionoidea</taxon>
        <taxon>Unionidae</taxon>
        <taxon>Unioninae</taxon>
        <taxon>Sinanodonta</taxon>
    </lineage>
</organism>
<reference evidence="3 4" key="1">
    <citation type="submission" date="2024-11" db="EMBL/GenBank/DDBJ databases">
        <title>Chromosome-level genome assembly of the freshwater bivalve Anodonta woodiana.</title>
        <authorList>
            <person name="Chen X."/>
        </authorList>
    </citation>
    <scope>NUCLEOTIDE SEQUENCE [LARGE SCALE GENOMIC DNA]</scope>
    <source>
        <strain evidence="3">MN2024</strain>
        <tissue evidence="3">Gills</tissue>
    </source>
</reference>
<evidence type="ECO:0000313" key="3">
    <source>
        <dbReference type="EMBL" id="KAL3871224.1"/>
    </source>
</evidence>